<keyword evidence="2" id="KW-1185">Reference proteome</keyword>
<evidence type="ECO:0000313" key="2">
    <source>
        <dbReference type="Proteomes" id="UP000663193"/>
    </source>
</evidence>
<organism evidence="1 2">
    <name type="scientific">Phaeosphaeria nodorum (strain SN15 / ATCC MYA-4574 / FGSC 10173)</name>
    <name type="common">Glume blotch fungus</name>
    <name type="synonym">Parastagonospora nodorum</name>
    <dbReference type="NCBI Taxonomy" id="321614"/>
    <lineage>
        <taxon>Eukaryota</taxon>
        <taxon>Fungi</taxon>
        <taxon>Dikarya</taxon>
        <taxon>Ascomycota</taxon>
        <taxon>Pezizomycotina</taxon>
        <taxon>Dothideomycetes</taxon>
        <taxon>Pleosporomycetidae</taxon>
        <taxon>Pleosporales</taxon>
        <taxon>Pleosporineae</taxon>
        <taxon>Phaeosphaeriaceae</taxon>
        <taxon>Parastagonospora</taxon>
    </lineage>
</organism>
<dbReference type="AlphaFoldDB" id="A0A7U2I995"/>
<proteinExistence type="predicted"/>
<accession>A0A7U2I995</accession>
<dbReference type="Proteomes" id="UP000663193">
    <property type="component" value="Chromosome 19"/>
</dbReference>
<dbReference type="EMBL" id="CP069041">
    <property type="protein sequence ID" value="QRD05588.1"/>
    <property type="molecule type" value="Genomic_DNA"/>
</dbReference>
<evidence type="ECO:0000313" key="1">
    <source>
        <dbReference type="EMBL" id="QRD05588.1"/>
    </source>
</evidence>
<reference evidence="2" key="1">
    <citation type="journal article" date="2021" name="BMC Genomics">
        <title>Chromosome-level genome assembly and manually-curated proteome of model necrotroph Parastagonospora nodorum Sn15 reveals a genome-wide trove of candidate effector homologs, and redundancy of virulence-related functions within an accessory chromosome.</title>
        <authorList>
            <person name="Bertazzoni S."/>
            <person name="Jones D.A.B."/>
            <person name="Phan H.T."/>
            <person name="Tan K.-C."/>
            <person name="Hane J.K."/>
        </authorList>
    </citation>
    <scope>NUCLEOTIDE SEQUENCE [LARGE SCALE GENOMIC DNA]</scope>
    <source>
        <strain evidence="2">SN15 / ATCC MYA-4574 / FGSC 10173)</strain>
    </source>
</reference>
<name>A0A7U2I995_PHANO</name>
<gene>
    <name evidence="1" type="ORF">JI435_304180</name>
</gene>
<sequence length="128" mass="14923">MYGFMRRCWITFDASLPRSFPYHVPSYFHAALFRTANAAAFLTLHWRMGLTGRFLIVAVDGYEEHVWGRYMVVAYCRRMCEAEKCFWICTWASLTRRAGGMIKNARVAASGRPMAYKTLKIHIVLLMR</sequence>
<dbReference type="VEuPathDB" id="FungiDB:JI435_304180"/>
<protein>
    <submittedName>
        <fullName evidence="1">Uncharacterized protein</fullName>
    </submittedName>
</protein>